<gene>
    <name evidence="2" type="ORF">ACFYKT_13730</name>
</gene>
<sequence>MGTQYFKGTKTLTGFIFRQQRFKILVWLISLIVITLSVAAAYPGIYKDEQSRQAASFTMDNPAMIAMLGPGYEIDEYVNSVGAMFSNEMLLFTAIAVAIMSILLVGRATRADEEDGRIEMIRALSVGRLSYACATMIVIVATNILLAILIGVGLTSLGIDGMDVEGSFLYGANLGAAGLVFAALTAVFAQASETSRGTTMFSFMALIIAYLIRAMGDVSSEALSWLSPLGWTVRTGVFANNDWWPVFVSLVFALVVGLVALYLQSIRDLGSGFIAERKGRKNASAFLQTSLGLTFRLQRTNVIAWAIGLFALSSSFGAILGDLEMYFADIEFMEAFIEAESDYTLTEQFITLLMAIMSLISLIPAVMVVLKLKGEETKNLTENFYSRAVSRTRVLGSHFLFAVVVSLIMQSLVALGLWLVSGSVMDEPLSFVTTFSSAYVYLPAIWVVVALTILLVGAVPKLTGLVWLYVVYCFVVVYLGDLLDFPEWMNDLSVFGYIPQIPIDDMNLMEMAVLTLIAIGLSVIGFTGYNKRDIAG</sequence>
<keyword evidence="1" id="KW-0472">Membrane</keyword>
<feature type="transmembrane region" description="Helical" evidence="1">
    <location>
        <begin position="24"/>
        <end position="45"/>
    </location>
</feature>
<feature type="transmembrane region" description="Helical" evidence="1">
    <location>
        <begin position="511"/>
        <end position="529"/>
    </location>
</feature>
<evidence type="ECO:0000313" key="2">
    <source>
        <dbReference type="EMBL" id="MFE8697398.1"/>
    </source>
</evidence>
<proteinExistence type="predicted"/>
<accession>A0ABW6K357</accession>
<feature type="transmembrane region" description="Helical" evidence="1">
    <location>
        <begin position="440"/>
        <end position="459"/>
    </location>
</feature>
<feature type="transmembrane region" description="Helical" evidence="1">
    <location>
        <begin position="349"/>
        <end position="370"/>
    </location>
</feature>
<feature type="transmembrane region" description="Helical" evidence="1">
    <location>
        <begin position="466"/>
        <end position="483"/>
    </location>
</feature>
<name>A0ABW6K357_9BACI</name>
<feature type="transmembrane region" description="Helical" evidence="1">
    <location>
        <begin position="201"/>
        <end position="223"/>
    </location>
</feature>
<feature type="transmembrane region" description="Helical" evidence="1">
    <location>
        <begin position="89"/>
        <end position="108"/>
    </location>
</feature>
<dbReference type="Proteomes" id="UP001601058">
    <property type="component" value="Unassembled WGS sequence"/>
</dbReference>
<reference evidence="2 3" key="1">
    <citation type="submission" date="2024-08" db="EMBL/GenBank/DDBJ databases">
        <title>Two novel Cytobacillus novel species.</title>
        <authorList>
            <person name="Liu G."/>
        </authorList>
    </citation>
    <scope>NUCLEOTIDE SEQUENCE [LARGE SCALE GENOMIC DNA]</scope>
    <source>
        <strain evidence="2 3">FJAT-53684</strain>
    </source>
</reference>
<keyword evidence="3" id="KW-1185">Reference proteome</keyword>
<evidence type="ECO:0000256" key="1">
    <source>
        <dbReference type="SAM" id="Phobius"/>
    </source>
</evidence>
<comment type="caution">
    <text evidence="2">The sequence shown here is derived from an EMBL/GenBank/DDBJ whole genome shotgun (WGS) entry which is preliminary data.</text>
</comment>
<protein>
    <submittedName>
        <fullName evidence="2">ABC transporter permease</fullName>
    </submittedName>
</protein>
<feature type="transmembrane region" description="Helical" evidence="1">
    <location>
        <begin position="399"/>
        <end position="420"/>
    </location>
</feature>
<keyword evidence="1" id="KW-0812">Transmembrane</keyword>
<dbReference type="EMBL" id="JBIACJ010000007">
    <property type="protein sequence ID" value="MFE8697398.1"/>
    <property type="molecule type" value="Genomic_DNA"/>
</dbReference>
<dbReference type="RefSeq" id="WP_389220511.1">
    <property type="nucleotide sequence ID" value="NZ_JBIACJ010000007.1"/>
</dbReference>
<feature type="transmembrane region" description="Helical" evidence="1">
    <location>
        <begin position="243"/>
        <end position="263"/>
    </location>
</feature>
<feature type="transmembrane region" description="Helical" evidence="1">
    <location>
        <begin position="129"/>
        <end position="155"/>
    </location>
</feature>
<keyword evidence="1" id="KW-1133">Transmembrane helix</keyword>
<evidence type="ECO:0000313" key="3">
    <source>
        <dbReference type="Proteomes" id="UP001601058"/>
    </source>
</evidence>
<organism evidence="2 3">
    <name type="scientific">Cytobacillus mangrovibacter</name>
    <dbReference type="NCBI Taxonomy" id="3299024"/>
    <lineage>
        <taxon>Bacteria</taxon>
        <taxon>Bacillati</taxon>
        <taxon>Bacillota</taxon>
        <taxon>Bacilli</taxon>
        <taxon>Bacillales</taxon>
        <taxon>Bacillaceae</taxon>
        <taxon>Cytobacillus</taxon>
    </lineage>
</organism>
<feature type="transmembrane region" description="Helical" evidence="1">
    <location>
        <begin position="302"/>
        <end position="321"/>
    </location>
</feature>
<feature type="transmembrane region" description="Helical" evidence="1">
    <location>
        <begin position="167"/>
        <end position="189"/>
    </location>
</feature>